<dbReference type="AlphaFoldDB" id="A0A1S7UMY9"/>
<feature type="region of interest" description="Disordered" evidence="1">
    <location>
        <begin position="1"/>
        <end position="39"/>
    </location>
</feature>
<protein>
    <submittedName>
        <fullName evidence="2">Uncharacterized protein</fullName>
    </submittedName>
</protein>
<name>A0A1S7UMY9_ROSNE</name>
<evidence type="ECO:0000256" key="1">
    <source>
        <dbReference type="SAM" id="MobiDB-lite"/>
    </source>
</evidence>
<accession>A0A1S7UMY9</accession>
<dbReference type="OrthoDB" id="424402at2759"/>
<proteinExistence type="predicted"/>
<dbReference type="Proteomes" id="UP000054516">
    <property type="component" value="Unassembled WGS sequence"/>
</dbReference>
<keyword evidence="3" id="KW-1185">Reference proteome</keyword>
<sequence length="251" mass="27605">MASDTQGQNVSTDNGRPVAPKRKRADTSSSTEPATTTSHKRPCLVNNLYLSLDDAKVLGAVDARYDVQSQSVISSSKIQQRVSTMLRHLTPPPWTSSVEPAPNTPIPKTKVSVLRARAMDAGKLVSIAEIAKREIEGERLEPTSDGVPCEGGQASKMGRWFQYIAIGEELQERNREKDGTVIKETILGSSGVGREDDDQDDEFEVMKTPFERAIEGRPLVRGIPVVSLFLSRSPIEELKKRYGEQTNTLPT</sequence>
<evidence type="ECO:0000313" key="2">
    <source>
        <dbReference type="EMBL" id="GAP84513.1"/>
    </source>
</evidence>
<dbReference type="EMBL" id="DF977456">
    <property type="protein sequence ID" value="GAP84513.1"/>
    <property type="molecule type" value="Genomic_DNA"/>
</dbReference>
<gene>
    <name evidence="2" type="ORF">SAMD00023353_1100330</name>
</gene>
<evidence type="ECO:0000313" key="3">
    <source>
        <dbReference type="Proteomes" id="UP000054516"/>
    </source>
</evidence>
<reference evidence="2" key="1">
    <citation type="submission" date="2016-03" db="EMBL/GenBank/DDBJ databases">
        <title>Draft genome sequence of Rosellinia necatrix.</title>
        <authorList>
            <person name="Kanematsu S."/>
        </authorList>
    </citation>
    <scope>NUCLEOTIDE SEQUENCE [LARGE SCALE GENOMIC DNA]</scope>
    <source>
        <strain evidence="2">W97</strain>
    </source>
</reference>
<feature type="compositionally biased region" description="Polar residues" evidence="1">
    <location>
        <begin position="1"/>
        <end position="14"/>
    </location>
</feature>
<feature type="compositionally biased region" description="Low complexity" evidence="1">
    <location>
        <begin position="27"/>
        <end position="37"/>
    </location>
</feature>
<organism evidence="2">
    <name type="scientific">Rosellinia necatrix</name>
    <name type="common">White root-rot fungus</name>
    <dbReference type="NCBI Taxonomy" id="77044"/>
    <lineage>
        <taxon>Eukaryota</taxon>
        <taxon>Fungi</taxon>
        <taxon>Dikarya</taxon>
        <taxon>Ascomycota</taxon>
        <taxon>Pezizomycotina</taxon>
        <taxon>Sordariomycetes</taxon>
        <taxon>Xylariomycetidae</taxon>
        <taxon>Xylariales</taxon>
        <taxon>Xylariaceae</taxon>
        <taxon>Rosellinia</taxon>
    </lineage>
</organism>